<evidence type="ECO:0000256" key="5">
    <source>
        <dbReference type="ARBA" id="ARBA00022741"/>
    </source>
</evidence>
<reference evidence="14 15" key="1">
    <citation type="journal article" date="2016" name="Nat. Commun.">
        <title>Extremotolerant tardigrade genome and improved radiotolerance of human cultured cells by tardigrade-unique protein.</title>
        <authorList>
            <person name="Hashimoto T."/>
            <person name="Horikawa D.D."/>
            <person name="Saito Y."/>
            <person name="Kuwahara H."/>
            <person name="Kozuka-Hata H."/>
            <person name="Shin-I T."/>
            <person name="Minakuchi Y."/>
            <person name="Ohishi K."/>
            <person name="Motoyama A."/>
            <person name="Aizu T."/>
            <person name="Enomoto A."/>
            <person name="Kondo K."/>
            <person name="Tanaka S."/>
            <person name="Hara Y."/>
            <person name="Koshikawa S."/>
            <person name="Sagara H."/>
            <person name="Miura T."/>
            <person name="Yokobori S."/>
            <person name="Miyagawa K."/>
            <person name="Suzuki Y."/>
            <person name="Kubo T."/>
            <person name="Oyama M."/>
            <person name="Kohara Y."/>
            <person name="Fujiyama A."/>
            <person name="Arakawa K."/>
            <person name="Katayama T."/>
            <person name="Toyoda A."/>
            <person name="Kunieda T."/>
        </authorList>
    </citation>
    <scope>NUCLEOTIDE SEQUENCE [LARGE SCALE GENOMIC DNA]</scope>
    <source>
        <strain evidence="14 15">YOKOZUNA-1</strain>
    </source>
</reference>
<dbReference type="InterPro" id="IPR008271">
    <property type="entry name" value="Ser/Thr_kinase_AS"/>
</dbReference>
<evidence type="ECO:0000256" key="8">
    <source>
        <dbReference type="ARBA" id="ARBA00049003"/>
    </source>
</evidence>
<evidence type="ECO:0000256" key="10">
    <source>
        <dbReference type="ARBA" id="ARBA00051680"/>
    </source>
</evidence>
<evidence type="ECO:0000256" key="4">
    <source>
        <dbReference type="ARBA" id="ARBA00022679"/>
    </source>
</evidence>
<comment type="catalytic activity">
    <reaction evidence="8">
        <text>L-seryl-[protein] + ATP = O-phospho-L-seryl-[protein] + ADP + H(+)</text>
        <dbReference type="Rhea" id="RHEA:17989"/>
        <dbReference type="Rhea" id="RHEA-COMP:9863"/>
        <dbReference type="Rhea" id="RHEA-COMP:11604"/>
        <dbReference type="ChEBI" id="CHEBI:15378"/>
        <dbReference type="ChEBI" id="CHEBI:29999"/>
        <dbReference type="ChEBI" id="CHEBI:30616"/>
        <dbReference type="ChEBI" id="CHEBI:83421"/>
        <dbReference type="ChEBI" id="CHEBI:456216"/>
        <dbReference type="EC" id="2.7.12.1"/>
    </reaction>
</comment>
<gene>
    <name evidence="14" type="primary">RvY_00663</name>
    <name evidence="14" type="synonym">RvY_00663.1</name>
    <name evidence="14" type="ORF">RvY_00663-1</name>
</gene>
<dbReference type="Pfam" id="PF00069">
    <property type="entry name" value="Pkinase"/>
    <property type="match status" value="1"/>
</dbReference>
<dbReference type="GO" id="GO:0005524">
    <property type="term" value="F:ATP binding"/>
    <property type="evidence" value="ECO:0007669"/>
    <property type="project" value="UniProtKB-UniRule"/>
</dbReference>
<keyword evidence="5 11" id="KW-0547">Nucleotide-binding</keyword>
<dbReference type="InterPro" id="IPR017441">
    <property type="entry name" value="Protein_kinase_ATP_BS"/>
</dbReference>
<dbReference type="InterPro" id="IPR042521">
    <property type="entry name" value="DYRK"/>
</dbReference>
<evidence type="ECO:0000256" key="12">
    <source>
        <dbReference type="RuleBase" id="RU000304"/>
    </source>
</evidence>
<keyword evidence="15" id="KW-1185">Reference proteome</keyword>
<dbReference type="GO" id="GO:0004674">
    <property type="term" value="F:protein serine/threonine kinase activity"/>
    <property type="evidence" value="ECO:0007669"/>
    <property type="project" value="UniProtKB-KW"/>
</dbReference>
<evidence type="ECO:0000256" key="1">
    <source>
        <dbReference type="ARBA" id="ARBA00008867"/>
    </source>
</evidence>
<keyword evidence="7 11" id="KW-0067">ATP-binding</keyword>
<dbReference type="SMART" id="SM00220">
    <property type="entry name" value="S_TKc"/>
    <property type="match status" value="1"/>
</dbReference>
<comment type="similarity">
    <text evidence="1">Belongs to the protein kinase superfamily. CMGC Ser/Thr protein kinase family. MNB/DYRK subfamily.</text>
</comment>
<dbReference type="GO" id="GO:0005737">
    <property type="term" value="C:cytoplasm"/>
    <property type="evidence" value="ECO:0007669"/>
    <property type="project" value="TreeGrafter"/>
</dbReference>
<comment type="caution">
    <text evidence="14">The sequence shown here is derived from an EMBL/GenBank/DDBJ whole genome shotgun (WGS) entry which is preliminary data.</text>
</comment>
<feature type="domain" description="Protein kinase" evidence="13">
    <location>
        <begin position="105"/>
        <end position="430"/>
    </location>
</feature>
<organism evidence="14 15">
    <name type="scientific">Ramazzottius varieornatus</name>
    <name type="common">Water bear</name>
    <name type="synonym">Tardigrade</name>
    <dbReference type="NCBI Taxonomy" id="947166"/>
    <lineage>
        <taxon>Eukaryota</taxon>
        <taxon>Metazoa</taxon>
        <taxon>Ecdysozoa</taxon>
        <taxon>Tardigrada</taxon>
        <taxon>Eutardigrada</taxon>
        <taxon>Parachela</taxon>
        <taxon>Hypsibioidea</taxon>
        <taxon>Ramazzottiidae</taxon>
        <taxon>Ramazzottius</taxon>
    </lineage>
</organism>
<evidence type="ECO:0000256" key="3">
    <source>
        <dbReference type="ARBA" id="ARBA00022527"/>
    </source>
</evidence>
<dbReference type="PROSITE" id="PS00108">
    <property type="entry name" value="PROTEIN_KINASE_ST"/>
    <property type="match status" value="1"/>
</dbReference>
<dbReference type="SUPFAM" id="SSF56112">
    <property type="entry name" value="Protein kinase-like (PK-like)"/>
    <property type="match status" value="1"/>
</dbReference>
<dbReference type="GO" id="GO:0005634">
    <property type="term" value="C:nucleus"/>
    <property type="evidence" value="ECO:0007669"/>
    <property type="project" value="TreeGrafter"/>
</dbReference>
<evidence type="ECO:0000256" key="11">
    <source>
        <dbReference type="PROSITE-ProRule" id="PRU10141"/>
    </source>
</evidence>
<comment type="catalytic activity">
    <reaction evidence="10">
        <text>L-tyrosyl-[protein] + ATP = O-phospho-L-tyrosyl-[protein] + ADP + H(+)</text>
        <dbReference type="Rhea" id="RHEA:10596"/>
        <dbReference type="Rhea" id="RHEA-COMP:10136"/>
        <dbReference type="Rhea" id="RHEA-COMP:20101"/>
        <dbReference type="ChEBI" id="CHEBI:15378"/>
        <dbReference type="ChEBI" id="CHEBI:30616"/>
        <dbReference type="ChEBI" id="CHEBI:46858"/>
        <dbReference type="ChEBI" id="CHEBI:61978"/>
        <dbReference type="ChEBI" id="CHEBI:456216"/>
        <dbReference type="EC" id="2.7.12.1"/>
    </reaction>
</comment>
<evidence type="ECO:0000313" key="15">
    <source>
        <dbReference type="Proteomes" id="UP000186922"/>
    </source>
</evidence>
<dbReference type="EMBL" id="BDGG01000001">
    <property type="protein sequence ID" value="GAU87874.1"/>
    <property type="molecule type" value="Genomic_DNA"/>
</dbReference>
<evidence type="ECO:0000313" key="14">
    <source>
        <dbReference type="EMBL" id="GAU87874.1"/>
    </source>
</evidence>
<dbReference type="STRING" id="947166.A0A1D1UDJ8"/>
<dbReference type="Gene3D" id="1.10.510.10">
    <property type="entry name" value="Transferase(Phosphotransferase) domain 1"/>
    <property type="match status" value="1"/>
</dbReference>
<dbReference type="PANTHER" id="PTHR24058:SF112">
    <property type="entry name" value="DUAL SPECIFICITY TYROSINE-PHOSPHORYLATION-REGULATED KINASE 3 HOMOLOG-RELATED"/>
    <property type="match status" value="1"/>
</dbReference>
<dbReference type="OrthoDB" id="9332038at2759"/>
<dbReference type="PROSITE" id="PS00107">
    <property type="entry name" value="PROTEIN_KINASE_ATP"/>
    <property type="match status" value="1"/>
</dbReference>
<feature type="binding site" evidence="11">
    <location>
        <position position="134"/>
    </location>
    <ligand>
        <name>ATP</name>
        <dbReference type="ChEBI" id="CHEBI:30616"/>
    </ligand>
</feature>
<evidence type="ECO:0000256" key="2">
    <source>
        <dbReference type="ARBA" id="ARBA00013203"/>
    </source>
</evidence>
<name>A0A1D1UDJ8_RAMVA</name>
<proteinExistence type="inferred from homology"/>
<keyword evidence="6" id="KW-0418">Kinase</keyword>
<evidence type="ECO:0000259" key="13">
    <source>
        <dbReference type="PROSITE" id="PS50011"/>
    </source>
</evidence>
<evidence type="ECO:0000256" key="9">
    <source>
        <dbReference type="ARBA" id="ARBA00049308"/>
    </source>
</evidence>
<dbReference type="PROSITE" id="PS50011">
    <property type="entry name" value="PROTEIN_KINASE_DOM"/>
    <property type="match status" value="1"/>
</dbReference>
<dbReference type="PANTHER" id="PTHR24058">
    <property type="entry name" value="DUAL SPECIFICITY PROTEIN KINASE"/>
    <property type="match status" value="1"/>
</dbReference>
<dbReference type="Gene3D" id="3.30.200.20">
    <property type="entry name" value="Phosphorylase Kinase, domain 1"/>
    <property type="match status" value="1"/>
</dbReference>
<evidence type="ECO:0000256" key="7">
    <source>
        <dbReference type="ARBA" id="ARBA00022840"/>
    </source>
</evidence>
<keyword evidence="4" id="KW-0808">Transferase</keyword>
<comment type="catalytic activity">
    <reaction evidence="9">
        <text>L-threonyl-[protein] + ATP = O-phospho-L-threonyl-[protein] + ADP + H(+)</text>
        <dbReference type="Rhea" id="RHEA:46608"/>
        <dbReference type="Rhea" id="RHEA-COMP:11060"/>
        <dbReference type="Rhea" id="RHEA-COMP:11605"/>
        <dbReference type="ChEBI" id="CHEBI:15378"/>
        <dbReference type="ChEBI" id="CHEBI:30013"/>
        <dbReference type="ChEBI" id="CHEBI:30616"/>
        <dbReference type="ChEBI" id="CHEBI:61977"/>
        <dbReference type="ChEBI" id="CHEBI:456216"/>
        <dbReference type="EC" id="2.7.12.1"/>
    </reaction>
</comment>
<dbReference type="Gene3D" id="3.30.10.30">
    <property type="entry name" value="DYRK"/>
    <property type="match status" value="1"/>
</dbReference>
<dbReference type="InterPro" id="IPR000719">
    <property type="entry name" value="Prot_kinase_dom"/>
</dbReference>
<protein>
    <recommendedName>
        <fullName evidence="2">dual-specificity kinase</fullName>
        <ecNumber evidence="2">2.7.12.1</ecNumber>
    </recommendedName>
</protein>
<dbReference type="InterPro" id="IPR011009">
    <property type="entry name" value="Kinase-like_dom_sf"/>
</dbReference>
<dbReference type="AlphaFoldDB" id="A0A1D1UDJ8"/>
<dbReference type="GO" id="GO:0004712">
    <property type="term" value="F:protein serine/threonine/tyrosine kinase activity"/>
    <property type="evidence" value="ECO:0007669"/>
    <property type="project" value="UniProtKB-EC"/>
</dbReference>
<sequence>MDSEMEIDDLDQTVVNMVDASTMNGTENTTKKASSSSGPLTPKEALFYYRNILTPYEQRECSDYPEIYFVGEGADKVKKGKHNHGFDTTSRSYIAHTHDHIAYRYELVKLLGKGYSSAVYVGYDHKTNTKVALKIFRADRKCKLLAAQEENILRHLNETYGSDDSDGNIIRLIDAFTFRRHRVLVLERLYLNLYDFVKHLPNQMLGPVKVRAIAQSFLKALIVLNKEKIVHCDLKPENVMFRQEGRTGIKLVDFGTSCRVGQQTHDYIGSRYYRAPEIVLGLGYDCASDMWSYGCILLELLIGFPFFYADSEQALLALMIEALGLPPTKMVEACRNVGQGEDKGQVFAAHFLPDGSPRCLSLTAHHTLDEPAPEGAEPRHVVIKAPKSRPVKKVLAHCKNPMVVDFIERCLEWEPSKRMTPLQAHVHPWIKLTPVRTPEN</sequence>
<keyword evidence="3 12" id="KW-0723">Serine/threonine-protein kinase</keyword>
<dbReference type="Proteomes" id="UP000186922">
    <property type="component" value="Unassembled WGS sequence"/>
</dbReference>
<accession>A0A1D1UDJ8</accession>
<dbReference type="EC" id="2.7.12.1" evidence="2"/>
<dbReference type="InterPro" id="IPR050494">
    <property type="entry name" value="Ser_Thr_dual-spec_kinase"/>
</dbReference>
<evidence type="ECO:0000256" key="6">
    <source>
        <dbReference type="ARBA" id="ARBA00022777"/>
    </source>
</evidence>
<dbReference type="GO" id="GO:0005856">
    <property type="term" value="C:cytoskeleton"/>
    <property type="evidence" value="ECO:0007669"/>
    <property type="project" value="TreeGrafter"/>
</dbReference>